<sequence>MKTTFTLAFLAALVAAMPQADSLLKRESPRNDPIPAPGANAVGCSVYESCSDGQVCLGERRIFENKDKGYCVEKYIDCTVSSDKDNLGGDCPKGKEYICVPRANQLACKNCGLCLEKDKYDKTGGLQPYICKDKEPKLCFEDEKEPGSQSVCLTSEFWKKEDSCPEYLKQAMKYCEGGADGTCDSGLTCKRLCPDYDLGCVDTPGKGFCIPDRYLKSVVYGPVPKPGPKPVPSGVSCKPNDPPATQSSCTPKTLKVTVTVTSVTRMKPVVRVKTVISRVTVTKYKYSNKKNGY</sequence>
<keyword evidence="3" id="KW-1185">Reference proteome</keyword>
<protein>
    <submittedName>
        <fullName evidence="2">Uncharacterized protein</fullName>
    </submittedName>
</protein>
<evidence type="ECO:0000313" key="3">
    <source>
        <dbReference type="Proteomes" id="UP001307849"/>
    </source>
</evidence>
<gene>
    <name evidence="2" type="ORF">TWF506_000095</name>
</gene>
<name>A0AAN8P7Q2_9PEZI</name>
<proteinExistence type="predicted"/>
<dbReference type="EMBL" id="JAVHJM010000001">
    <property type="protein sequence ID" value="KAK6519801.1"/>
    <property type="molecule type" value="Genomic_DNA"/>
</dbReference>
<evidence type="ECO:0000313" key="2">
    <source>
        <dbReference type="EMBL" id="KAK6519801.1"/>
    </source>
</evidence>
<feature type="chain" id="PRO_5043001161" evidence="1">
    <location>
        <begin position="23"/>
        <end position="293"/>
    </location>
</feature>
<organism evidence="2 3">
    <name type="scientific">Arthrobotrys conoides</name>
    <dbReference type="NCBI Taxonomy" id="74498"/>
    <lineage>
        <taxon>Eukaryota</taxon>
        <taxon>Fungi</taxon>
        <taxon>Dikarya</taxon>
        <taxon>Ascomycota</taxon>
        <taxon>Pezizomycotina</taxon>
        <taxon>Orbiliomycetes</taxon>
        <taxon>Orbiliales</taxon>
        <taxon>Orbiliaceae</taxon>
        <taxon>Arthrobotrys</taxon>
    </lineage>
</organism>
<comment type="caution">
    <text evidence="2">The sequence shown here is derived from an EMBL/GenBank/DDBJ whole genome shotgun (WGS) entry which is preliminary data.</text>
</comment>
<accession>A0AAN8P7Q2</accession>
<evidence type="ECO:0000256" key="1">
    <source>
        <dbReference type="SAM" id="SignalP"/>
    </source>
</evidence>
<feature type="signal peptide" evidence="1">
    <location>
        <begin position="1"/>
        <end position="22"/>
    </location>
</feature>
<reference evidence="2 3" key="1">
    <citation type="submission" date="2019-10" db="EMBL/GenBank/DDBJ databases">
        <authorList>
            <person name="Palmer J.M."/>
        </authorList>
    </citation>
    <scope>NUCLEOTIDE SEQUENCE [LARGE SCALE GENOMIC DNA]</scope>
    <source>
        <strain evidence="2 3">TWF506</strain>
    </source>
</reference>
<keyword evidence="1" id="KW-0732">Signal</keyword>
<dbReference type="AlphaFoldDB" id="A0AAN8P7Q2"/>
<dbReference type="Proteomes" id="UP001307849">
    <property type="component" value="Unassembled WGS sequence"/>
</dbReference>